<dbReference type="EMBL" id="JACBZF010000005">
    <property type="protein sequence ID" value="NYH96296.1"/>
    <property type="molecule type" value="Genomic_DNA"/>
</dbReference>
<dbReference type="InterPro" id="IPR022028">
    <property type="entry name" value="DUF3604"/>
</dbReference>
<protein>
    <recommendedName>
        <fullName evidence="3">DUF3604 domain-containing protein</fullName>
    </recommendedName>
</protein>
<dbReference type="Pfam" id="PF12228">
    <property type="entry name" value="DUF3604"/>
    <property type="match status" value="1"/>
</dbReference>
<feature type="non-terminal residue" evidence="1">
    <location>
        <position position="237"/>
    </location>
</feature>
<organism evidence="1 2">
    <name type="scientific">Novosphingobium marinum</name>
    <dbReference type="NCBI Taxonomy" id="1514948"/>
    <lineage>
        <taxon>Bacteria</taxon>
        <taxon>Pseudomonadati</taxon>
        <taxon>Pseudomonadota</taxon>
        <taxon>Alphaproteobacteria</taxon>
        <taxon>Sphingomonadales</taxon>
        <taxon>Sphingomonadaceae</taxon>
        <taxon>Novosphingobium</taxon>
    </lineage>
</organism>
<evidence type="ECO:0000313" key="1">
    <source>
        <dbReference type="EMBL" id="NYH96296.1"/>
    </source>
</evidence>
<dbReference type="InterPro" id="IPR016195">
    <property type="entry name" value="Pol/histidinol_Pase-like"/>
</dbReference>
<evidence type="ECO:0008006" key="3">
    <source>
        <dbReference type="Google" id="ProtNLM"/>
    </source>
</evidence>
<reference evidence="1 2" key="1">
    <citation type="submission" date="2020-07" db="EMBL/GenBank/DDBJ databases">
        <title>Genomic Encyclopedia of Type Strains, Phase IV (KMG-IV): sequencing the most valuable type-strain genomes for metagenomic binning, comparative biology and taxonomic classification.</title>
        <authorList>
            <person name="Goeker M."/>
        </authorList>
    </citation>
    <scope>NUCLEOTIDE SEQUENCE [LARGE SCALE GENOMIC DNA]</scope>
    <source>
        <strain evidence="1 2">DSM 29043</strain>
    </source>
</reference>
<dbReference type="Gene3D" id="3.20.20.140">
    <property type="entry name" value="Metal-dependent hydrolases"/>
    <property type="match status" value="1"/>
</dbReference>
<dbReference type="RefSeq" id="WP_179408149.1">
    <property type="nucleotide sequence ID" value="NZ_JACBZF010000005.1"/>
</dbReference>
<dbReference type="AlphaFoldDB" id="A0A7Y9XX87"/>
<dbReference type="PROSITE" id="PS51257">
    <property type="entry name" value="PROKAR_LIPOPROTEIN"/>
    <property type="match status" value="1"/>
</dbReference>
<dbReference type="SUPFAM" id="SSF89550">
    <property type="entry name" value="PHP domain-like"/>
    <property type="match status" value="1"/>
</dbReference>
<gene>
    <name evidence="1" type="ORF">FHS75_002635</name>
</gene>
<comment type="caution">
    <text evidence="1">The sequence shown here is derived from an EMBL/GenBank/DDBJ whole genome shotgun (WGS) entry which is preliminary data.</text>
</comment>
<keyword evidence="2" id="KW-1185">Reference proteome</keyword>
<evidence type="ECO:0000313" key="2">
    <source>
        <dbReference type="Proteomes" id="UP000522081"/>
    </source>
</evidence>
<dbReference type="Proteomes" id="UP000522081">
    <property type="component" value="Unassembled WGS sequence"/>
</dbReference>
<proteinExistence type="predicted"/>
<name>A0A7Y9XX87_9SPHN</name>
<sequence length="237" mass="26293">MIRLGQTSAAMLASCGIVIALWVHEPVGQAQASVAGNARSAVGATYSPVLQEPLENNLYFGDLHLHTNLSPDAFLNGTRSVSPEDAYRFAMGETIEADNGSPARLRKPLDFIAITDHSEYLGVYPLLLEGDPRLSRWDIGKRWAQMLRDDNRRDLILDFAKAIQSDDKTYDVPAELVGSIWQGVAERADRFNRPGRFTALIGYEWTSMINGDNLHRVVLFRGDAEDTTKVVPFTAQD</sequence>
<accession>A0A7Y9XX87</accession>